<feature type="transmembrane region" description="Helical" evidence="8">
    <location>
        <begin position="12"/>
        <end position="36"/>
    </location>
</feature>
<feature type="transmembrane region" description="Helical" evidence="8">
    <location>
        <begin position="107"/>
        <end position="129"/>
    </location>
</feature>
<keyword evidence="4 8" id="KW-0812">Transmembrane</keyword>
<evidence type="ECO:0000256" key="1">
    <source>
        <dbReference type="ARBA" id="ARBA00004651"/>
    </source>
</evidence>
<proteinExistence type="inferred from homology"/>
<keyword evidence="2" id="KW-1003">Cell membrane</keyword>
<sequence>MAFVRVGQNSSGRFAMAAGLLVLAVAALVAFGFLGVGRGGGIYGFDMRYIHVAGEMWDNLRNPYDAADFKAHMKSIADFDSEIFAYPPNSAPLAMVLSIGDLDYARLAMGALNIASILFLVLFLCNGALKAGAIDAADQARMRADILFASAVVIGNPFTAHVVWMGQTTLVAAALLMGCWLLADRRRDILAGVLLGLSAFKPQLALLVGLWFLLDRRWSLLLAAAAATLAATAWPIIAAGIEGSWIAWIRSLGEYSDSEFNTATFRHVFGLRSVLASAGIETPSLMPLAAASVLLLYLIRDGYENIWLIAAILIISALLFMAHDYDLAPAAVITYPLLRAARGRRTLLAIIAVLACILFFPQRIWERLDLGAVARSRELALLALLAIYLVICRNPIRSAAALRTGRSA</sequence>
<feature type="transmembrane region" description="Helical" evidence="8">
    <location>
        <begin position="274"/>
        <end position="299"/>
    </location>
</feature>
<evidence type="ECO:0000256" key="3">
    <source>
        <dbReference type="ARBA" id="ARBA00022679"/>
    </source>
</evidence>
<evidence type="ECO:0000313" key="9">
    <source>
        <dbReference type="EMBL" id="SHL90441.1"/>
    </source>
</evidence>
<name>A0A1M7EF80_9RHOB</name>
<comment type="subcellular location">
    <subcellularLocation>
        <location evidence="1">Cell membrane</location>
        <topology evidence="1">Multi-pass membrane protein</topology>
    </subcellularLocation>
</comment>
<dbReference type="EMBL" id="FRCK01000002">
    <property type="protein sequence ID" value="SHL90441.1"/>
    <property type="molecule type" value="Genomic_DNA"/>
</dbReference>
<evidence type="ECO:0008006" key="11">
    <source>
        <dbReference type="Google" id="ProtNLM"/>
    </source>
</evidence>
<evidence type="ECO:0000256" key="2">
    <source>
        <dbReference type="ARBA" id="ARBA00022475"/>
    </source>
</evidence>
<accession>A0A1M7EF80</accession>
<feature type="transmembrane region" description="Helical" evidence="8">
    <location>
        <begin position="346"/>
        <end position="364"/>
    </location>
</feature>
<dbReference type="InterPro" id="IPR018584">
    <property type="entry name" value="GT87"/>
</dbReference>
<dbReference type="Proteomes" id="UP000184444">
    <property type="component" value="Unassembled WGS sequence"/>
</dbReference>
<evidence type="ECO:0000256" key="7">
    <source>
        <dbReference type="ARBA" id="ARBA00024033"/>
    </source>
</evidence>
<dbReference type="RefSeq" id="WP_073062355.1">
    <property type="nucleotide sequence ID" value="NZ_FRCK01000002.1"/>
</dbReference>
<evidence type="ECO:0000256" key="6">
    <source>
        <dbReference type="ARBA" id="ARBA00023136"/>
    </source>
</evidence>
<feature type="transmembrane region" description="Helical" evidence="8">
    <location>
        <begin position="164"/>
        <end position="183"/>
    </location>
</feature>
<comment type="similarity">
    <text evidence="7">Belongs to the glycosyltransferase 87 family.</text>
</comment>
<keyword evidence="10" id="KW-1185">Reference proteome</keyword>
<evidence type="ECO:0000313" key="10">
    <source>
        <dbReference type="Proteomes" id="UP000184444"/>
    </source>
</evidence>
<gene>
    <name evidence="9" type="ORF">SAMN05444389_10276</name>
</gene>
<dbReference type="Pfam" id="PF09594">
    <property type="entry name" value="GT87"/>
    <property type="match status" value="1"/>
</dbReference>
<evidence type="ECO:0000256" key="4">
    <source>
        <dbReference type="ARBA" id="ARBA00022692"/>
    </source>
</evidence>
<dbReference type="OrthoDB" id="582476at2"/>
<keyword evidence="6 8" id="KW-0472">Membrane</keyword>
<dbReference type="AlphaFoldDB" id="A0A1M7EF80"/>
<evidence type="ECO:0000256" key="8">
    <source>
        <dbReference type="SAM" id="Phobius"/>
    </source>
</evidence>
<dbReference type="GO" id="GO:0016758">
    <property type="term" value="F:hexosyltransferase activity"/>
    <property type="evidence" value="ECO:0007669"/>
    <property type="project" value="InterPro"/>
</dbReference>
<protein>
    <recommendedName>
        <fullName evidence="11">DUF2029 domain-containing protein</fullName>
    </recommendedName>
</protein>
<feature type="transmembrane region" description="Helical" evidence="8">
    <location>
        <begin position="305"/>
        <end position="325"/>
    </location>
</feature>
<feature type="transmembrane region" description="Helical" evidence="8">
    <location>
        <begin position="220"/>
        <end position="241"/>
    </location>
</feature>
<feature type="transmembrane region" description="Helical" evidence="8">
    <location>
        <begin position="190"/>
        <end position="214"/>
    </location>
</feature>
<keyword evidence="5 8" id="KW-1133">Transmembrane helix</keyword>
<dbReference type="GO" id="GO:0005886">
    <property type="term" value="C:plasma membrane"/>
    <property type="evidence" value="ECO:0007669"/>
    <property type="project" value="UniProtKB-SubCell"/>
</dbReference>
<organism evidence="9 10">
    <name type="scientific">Paracoccus solventivorans</name>
    <dbReference type="NCBI Taxonomy" id="53463"/>
    <lineage>
        <taxon>Bacteria</taxon>
        <taxon>Pseudomonadati</taxon>
        <taxon>Pseudomonadota</taxon>
        <taxon>Alphaproteobacteria</taxon>
        <taxon>Rhodobacterales</taxon>
        <taxon>Paracoccaceae</taxon>
        <taxon>Paracoccus</taxon>
    </lineage>
</organism>
<reference evidence="10" key="1">
    <citation type="submission" date="2016-11" db="EMBL/GenBank/DDBJ databases">
        <authorList>
            <person name="Varghese N."/>
            <person name="Submissions S."/>
        </authorList>
    </citation>
    <scope>NUCLEOTIDE SEQUENCE [LARGE SCALE GENOMIC DNA]</scope>
    <source>
        <strain evidence="10">DSM 6637</strain>
    </source>
</reference>
<evidence type="ECO:0000256" key="5">
    <source>
        <dbReference type="ARBA" id="ARBA00022989"/>
    </source>
</evidence>
<keyword evidence="3" id="KW-0808">Transferase</keyword>
<feature type="transmembrane region" description="Helical" evidence="8">
    <location>
        <begin position="379"/>
        <end position="396"/>
    </location>
</feature>